<proteinExistence type="predicted"/>
<evidence type="ECO:0000259" key="6">
    <source>
        <dbReference type="Pfam" id="PF03328"/>
    </source>
</evidence>
<feature type="domain" description="HpcH/HpaI aldolase/citrate lyase" evidence="6">
    <location>
        <begin position="10"/>
        <end position="253"/>
    </location>
</feature>
<evidence type="ECO:0000256" key="2">
    <source>
        <dbReference type="ARBA" id="ARBA00022723"/>
    </source>
</evidence>
<gene>
    <name evidence="7" type="ORF">A3196_19955</name>
</gene>
<dbReference type="InterPro" id="IPR040442">
    <property type="entry name" value="Pyrv_kinase-like_dom_sf"/>
</dbReference>
<dbReference type="EMBL" id="LVJZ01000009">
    <property type="protein sequence ID" value="ODB91891.1"/>
    <property type="molecule type" value="Genomic_DNA"/>
</dbReference>
<evidence type="ECO:0000256" key="4">
    <source>
        <dbReference type="PIRSR" id="PIRSR015582-1"/>
    </source>
</evidence>
<feature type="binding site" evidence="5">
    <location>
        <position position="134"/>
    </location>
    <ligand>
        <name>Mg(2+)</name>
        <dbReference type="ChEBI" id="CHEBI:18420"/>
    </ligand>
</feature>
<evidence type="ECO:0000256" key="1">
    <source>
        <dbReference type="ARBA" id="ARBA00001946"/>
    </source>
</evidence>
<evidence type="ECO:0000256" key="5">
    <source>
        <dbReference type="PIRSR" id="PIRSR015582-2"/>
    </source>
</evidence>
<keyword evidence="3 5" id="KW-0460">Magnesium</keyword>
<comment type="caution">
    <text evidence="7">The sequence shown here is derived from an EMBL/GenBank/DDBJ whole genome shotgun (WGS) entry which is preliminary data.</text>
</comment>
<dbReference type="AlphaFoldDB" id="A0A1E2UGZ4"/>
<organism evidence="7 8">
    <name type="scientific">Candidatus Thiodiazotropha endoloripes</name>
    <dbReference type="NCBI Taxonomy" id="1818881"/>
    <lineage>
        <taxon>Bacteria</taxon>
        <taxon>Pseudomonadati</taxon>
        <taxon>Pseudomonadota</taxon>
        <taxon>Gammaproteobacteria</taxon>
        <taxon>Chromatiales</taxon>
        <taxon>Sedimenticolaceae</taxon>
        <taxon>Candidatus Thiodiazotropha</taxon>
    </lineage>
</organism>
<dbReference type="RefSeq" id="WP_069006495.1">
    <property type="nucleotide sequence ID" value="NZ_LVJW01000007.1"/>
</dbReference>
<dbReference type="Proteomes" id="UP000094849">
    <property type="component" value="Unassembled WGS sequence"/>
</dbReference>
<keyword evidence="7" id="KW-0456">Lyase</keyword>
<feature type="binding site" evidence="5">
    <location>
        <position position="162"/>
    </location>
    <ligand>
        <name>Mg(2+)</name>
        <dbReference type="ChEBI" id="CHEBI:18420"/>
    </ligand>
</feature>
<dbReference type="PIRSF" id="PIRSF015582">
    <property type="entry name" value="Cit_lyase_B"/>
    <property type="match status" value="1"/>
</dbReference>
<dbReference type="Pfam" id="PF03328">
    <property type="entry name" value="HpcH_HpaI"/>
    <property type="match status" value="1"/>
</dbReference>
<dbReference type="PANTHER" id="PTHR32308:SF10">
    <property type="entry name" value="CITRATE LYASE SUBUNIT BETA"/>
    <property type="match status" value="1"/>
</dbReference>
<comment type="cofactor">
    <cofactor evidence="1">
        <name>Mg(2+)</name>
        <dbReference type="ChEBI" id="CHEBI:18420"/>
    </cofactor>
</comment>
<keyword evidence="8" id="KW-1185">Reference proteome</keyword>
<feature type="binding site" evidence="4">
    <location>
        <position position="134"/>
    </location>
    <ligand>
        <name>substrate</name>
    </ligand>
</feature>
<dbReference type="PANTHER" id="PTHR32308">
    <property type="entry name" value="LYASE BETA SUBUNIT, PUTATIVE (AFU_ORTHOLOGUE AFUA_4G13030)-RELATED"/>
    <property type="match status" value="1"/>
</dbReference>
<dbReference type="InterPro" id="IPR015813">
    <property type="entry name" value="Pyrv/PenolPyrv_kinase-like_dom"/>
</dbReference>
<keyword evidence="2 5" id="KW-0479">Metal-binding</keyword>
<evidence type="ECO:0000313" key="8">
    <source>
        <dbReference type="Proteomes" id="UP000094849"/>
    </source>
</evidence>
<evidence type="ECO:0000313" key="7">
    <source>
        <dbReference type="EMBL" id="ODB91891.1"/>
    </source>
</evidence>
<feature type="binding site" evidence="4">
    <location>
        <position position="70"/>
    </location>
    <ligand>
        <name>substrate</name>
    </ligand>
</feature>
<accession>A0A1E2UGZ4</accession>
<dbReference type="InterPro" id="IPR011206">
    <property type="entry name" value="Citrate_lyase_beta/mcl1/mcl2"/>
</dbReference>
<protein>
    <submittedName>
        <fullName evidence="7">Malyl-CoA lyase</fullName>
    </submittedName>
</protein>
<dbReference type="OrthoDB" id="6831788at2"/>
<reference evidence="7 8" key="1">
    <citation type="submission" date="2016-03" db="EMBL/GenBank/DDBJ databases">
        <title>Chemosynthetic sulphur-oxidizing symbionts of marine invertebrate animals are capable of nitrogen fixation.</title>
        <authorList>
            <person name="Petersen J.M."/>
            <person name="Kemper A."/>
            <person name="Gruber-Vodicka H."/>
            <person name="Cardini U."/>
            <person name="Geest Mvander."/>
            <person name="Kleiner M."/>
            <person name="Bulgheresi S."/>
            <person name="Fussmann M."/>
            <person name="Herbold C."/>
            <person name="Seah B.K.B."/>
            <person name="Antony C.Paul."/>
            <person name="Liu D."/>
            <person name="Belitz A."/>
            <person name="Weber M."/>
        </authorList>
    </citation>
    <scope>NUCLEOTIDE SEQUENCE [LARGE SCALE GENOMIC DNA]</scope>
    <source>
        <strain evidence="7">G_D</strain>
    </source>
</reference>
<dbReference type="GO" id="GO:0000287">
    <property type="term" value="F:magnesium ion binding"/>
    <property type="evidence" value="ECO:0007669"/>
    <property type="project" value="TreeGrafter"/>
</dbReference>
<dbReference type="Gene3D" id="3.20.20.60">
    <property type="entry name" value="Phosphoenolpyruvate-binding domains"/>
    <property type="match status" value="1"/>
</dbReference>
<dbReference type="SUPFAM" id="SSF51621">
    <property type="entry name" value="Phosphoenolpyruvate/pyruvate domain"/>
    <property type="match status" value="1"/>
</dbReference>
<sequence length="326" mass="35377">MAFKNRLHRSELAVPGSNMRMLEKAPHSGADLVFIDLEDAVAPSDKEQARRNAIHALNEYDWSSCSVSVRINGLDSHFCYRDIVDVVEQAGDKLDTLLVPKVGQPSDLEFVALLLEQIEAAKGYKQINLHALIETAMGMANVEAIAQSCPDRLEALVFGVADYAASTQARTVSMGGVNPDYHVLSDADAEGNRDVYLGNQWHFAMSRMIVACRAYGLRPIDGPFGDYSDPDGYLAVAKSFAALGGEGKWAIHPAQIELANQVFTPSAKEVDRARRIVQAMEEAAAAGQGAVSLDGRMIDAASIRQAEVMLSKVEQIERNSKQEAAA</sequence>
<name>A0A1E2UGZ4_9GAMM</name>
<dbReference type="STRING" id="1818881.A3196_19955"/>
<evidence type="ECO:0000256" key="3">
    <source>
        <dbReference type="ARBA" id="ARBA00022842"/>
    </source>
</evidence>
<dbReference type="InterPro" id="IPR005000">
    <property type="entry name" value="Aldolase/citrate-lyase_domain"/>
</dbReference>
<dbReference type="GO" id="GO:0016829">
    <property type="term" value="F:lyase activity"/>
    <property type="evidence" value="ECO:0007669"/>
    <property type="project" value="UniProtKB-KW"/>
</dbReference>
<dbReference type="GO" id="GO:0006107">
    <property type="term" value="P:oxaloacetate metabolic process"/>
    <property type="evidence" value="ECO:0007669"/>
    <property type="project" value="TreeGrafter"/>
</dbReference>